<dbReference type="EMBL" id="CACQ02008278">
    <property type="protein sequence ID" value="CCF46038.1"/>
    <property type="molecule type" value="Genomic_DNA"/>
</dbReference>
<evidence type="ECO:0000313" key="1">
    <source>
        <dbReference type="EMBL" id="CCF46038.1"/>
    </source>
</evidence>
<keyword evidence="4" id="KW-1185">Reference proteome</keyword>
<reference evidence="3" key="2">
    <citation type="journal article" date="2012" name="Nat. Genet.">
        <title>Lifestyle transitions in plant pathogenic Colletotrichum fungi deciphered by genome and transcriptome analyses.</title>
        <authorList>
            <person name="O'Connell R.J."/>
            <person name="Thon M.R."/>
            <person name="Hacquard S."/>
            <person name="Amyotte S.G."/>
            <person name="Kleemann J."/>
            <person name="Torres M.F."/>
            <person name="Damm U."/>
            <person name="Buiate E.A."/>
            <person name="Epstein L."/>
            <person name="Alkan N."/>
            <person name="Altmueller J."/>
            <person name="Alvarado-Balderrama L."/>
            <person name="Bauser C.A."/>
            <person name="Becker C."/>
            <person name="Birren B.W."/>
            <person name="Chen Z."/>
            <person name="Choi J."/>
            <person name="Crouch J.A."/>
            <person name="Duvick J.P."/>
            <person name="Farman M.A."/>
            <person name="Gan P."/>
            <person name="Heiman D."/>
            <person name="Henrissat B."/>
            <person name="Howard R.J."/>
            <person name="Kabbage M."/>
            <person name="Koch C."/>
            <person name="Kracher B."/>
            <person name="Kubo Y."/>
            <person name="Law A.D."/>
            <person name="Lebrun M.-H."/>
            <person name="Lee Y.-H."/>
            <person name="Miyara I."/>
            <person name="Moore N."/>
            <person name="Neumann U."/>
            <person name="Nordstroem K."/>
            <person name="Panaccione D.G."/>
            <person name="Panstruga R."/>
            <person name="Place M."/>
            <person name="Proctor R.H."/>
            <person name="Prusky D."/>
            <person name="Rech G."/>
            <person name="Reinhardt R."/>
            <person name="Rollins J.A."/>
            <person name="Rounsley S."/>
            <person name="Schardl C.L."/>
            <person name="Schwartz D.C."/>
            <person name="Shenoy N."/>
            <person name="Shirasu K."/>
            <person name="Sikhakolli U.R."/>
            <person name="Stueber K."/>
            <person name="Sukno S.A."/>
            <person name="Sweigard J.A."/>
            <person name="Takano Y."/>
            <person name="Takahara H."/>
            <person name="Trail F."/>
            <person name="van der Does H.C."/>
            <person name="Voll L.M."/>
            <person name="Will I."/>
            <person name="Young S."/>
            <person name="Zeng Q."/>
            <person name="Zhang J."/>
            <person name="Zhou S."/>
            <person name="Dickman M.B."/>
            <person name="Schulze-Lefert P."/>
            <person name="Ver Loren van Themaat E."/>
            <person name="Ma L.-J."/>
            <person name="Vaillancourt L.J."/>
        </authorList>
    </citation>
    <scope>NUCLEOTIDE SEQUENCE [LARGE SCALE GENOMIC DNA]</scope>
    <source>
        <strain evidence="3">IMI 349063</strain>
    </source>
</reference>
<reference evidence="1" key="1">
    <citation type="submission" date="2011-12" db="EMBL/GenBank/DDBJ databases">
        <title>The genome sequence of Colletotrichum higginsianum IMI 34906.</title>
        <authorList>
            <person name="Ma L.-J."/>
            <person name="O'Connell R."/>
            <person name="van Themaat E.V.L."/>
            <person name="Stueber K."/>
            <person name="Young S.K."/>
            <person name="Zeng Q."/>
            <person name="Gargeya S."/>
            <person name="Fitzgerald M."/>
            <person name="Haas B."/>
            <person name="Abouelleil A."/>
            <person name="Alvarado L."/>
            <person name="Arachchi H.M."/>
            <person name="Berlin A."/>
            <person name="Chapman S.B."/>
            <person name="Gearin G."/>
            <person name="Goldberg J."/>
            <person name="Griggs A."/>
            <person name="Gujja S."/>
            <person name="Hansen M."/>
            <person name="Heiman D."/>
            <person name="Howarth C."/>
            <person name="Larimer J."/>
            <person name="Lui A."/>
            <person name="MacDonald P.J.P."/>
            <person name="McCowen C."/>
            <person name="Montmayeur A."/>
            <person name="Murphy C."/>
            <person name="Neiman D."/>
            <person name="Pearson M."/>
            <person name="Priest M."/>
            <person name="Roberts A."/>
            <person name="Saif S."/>
            <person name="Shea T."/>
            <person name="Sisk P."/>
            <person name="Stolte C."/>
            <person name="Sykes S."/>
            <person name="Wortman J."/>
            <person name="Nusbaum C."/>
            <person name="Birren B."/>
        </authorList>
    </citation>
    <scope>NUCLEOTIDE SEQUENCE</scope>
    <source>
        <strain evidence="1">IMI 349063</strain>
    </source>
</reference>
<evidence type="ECO:0000313" key="2">
    <source>
        <dbReference type="EMBL" id="OBR14086.1"/>
    </source>
</evidence>
<protein>
    <submittedName>
        <fullName evidence="1">Uncharacterized protein</fullName>
    </submittedName>
</protein>
<dbReference type="VEuPathDB" id="FungiDB:CH63R_02812"/>
<dbReference type="Proteomes" id="UP000007174">
    <property type="component" value="Unassembled WGS sequence"/>
</dbReference>
<name>H1W0M5_COLHI</name>
<gene>
    <name evidence="1" type="ORF">CH063_14918</name>
    <name evidence="2" type="ORF">CH63R_02812</name>
</gene>
<dbReference type="EMBL" id="LTAN01000002">
    <property type="protein sequence ID" value="OBR14086.1"/>
    <property type="molecule type" value="Genomic_DNA"/>
</dbReference>
<dbReference type="RefSeq" id="XP_018162603.1">
    <property type="nucleotide sequence ID" value="XM_018297787.1"/>
</dbReference>
<evidence type="ECO:0000313" key="4">
    <source>
        <dbReference type="Proteomes" id="UP000092177"/>
    </source>
</evidence>
<dbReference type="Proteomes" id="UP000092177">
    <property type="component" value="Chromosome 2"/>
</dbReference>
<dbReference type="AlphaFoldDB" id="H1W0M5"/>
<sequence length="94" mass="10739">MCSDKTPRRWQIEVILPDAALQTTLDHGRRNVPGARDDWHARTLQIVGVKYAHLSGRGRTVIDCQRKESRCHFGFIEFEPADGMEAEGYWVLDG</sequence>
<accession>H1W0M5</accession>
<reference evidence="4" key="4">
    <citation type="journal article" date="2017" name="BMC Genomics">
        <title>Gapless genome assembly of Colletotrichum higginsianum reveals chromosome structure and association of transposable elements with secondary metabolite gene clusters.</title>
        <authorList>
            <person name="Dallery J.-F."/>
            <person name="Lapalu N."/>
            <person name="Zampounis A."/>
            <person name="Pigne S."/>
            <person name="Luyten I."/>
            <person name="Amselem J."/>
            <person name="Wittenberg A.H.J."/>
            <person name="Zhou S."/>
            <person name="de Queiroz M.V."/>
            <person name="Robin G.P."/>
            <person name="Auger A."/>
            <person name="Hainaut M."/>
            <person name="Henrissat B."/>
            <person name="Kim K.-T."/>
            <person name="Lee Y.-H."/>
            <person name="Lespinet O."/>
            <person name="Schwartz D.C."/>
            <person name="Thon M.R."/>
            <person name="O'Connell R.J."/>
        </authorList>
    </citation>
    <scope>NUCLEOTIDE SEQUENCE [LARGE SCALE GENOMIC DNA]</scope>
    <source>
        <strain evidence="4">IMI 349063</strain>
    </source>
</reference>
<reference evidence="2" key="3">
    <citation type="submission" date="2016-02" db="EMBL/GenBank/DDBJ databases">
        <title>Resequencing and annotation of the Colletotrichum higginsianum genome.</title>
        <authorList>
            <person name="O'Connell R."/>
            <person name="Zambounis A."/>
            <person name="Thon M."/>
            <person name="Dallery J.-F."/>
        </authorList>
    </citation>
    <scope>NUCLEOTIDE SEQUENCE [LARGE SCALE GENOMIC DNA]</scope>
    <source>
        <strain evidence="2">IMI 349063</strain>
    </source>
</reference>
<dbReference type="KEGG" id="chig:CH63R_02812"/>
<organism evidence="1 3">
    <name type="scientific">Colletotrichum higginsianum (strain IMI 349063)</name>
    <name type="common">Crucifer anthracnose fungus</name>
    <dbReference type="NCBI Taxonomy" id="759273"/>
    <lineage>
        <taxon>Eukaryota</taxon>
        <taxon>Fungi</taxon>
        <taxon>Dikarya</taxon>
        <taxon>Ascomycota</taxon>
        <taxon>Pezizomycotina</taxon>
        <taxon>Sordariomycetes</taxon>
        <taxon>Hypocreomycetidae</taxon>
        <taxon>Glomerellales</taxon>
        <taxon>Glomerellaceae</taxon>
        <taxon>Colletotrichum</taxon>
        <taxon>Colletotrichum destructivum species complex</taxon>
    </lineage>
</organism>
<dbReference type="HOGENOM" id="CLU_2386036_0_0_1"/>
<evidence type="ECO:0000313" key="3">
    <source>
        <dbReference type="Proteomes" id="UP000007174"/>
    </source>
</evidence>
<proteinExistence type="predicted"/>
<dbReference type="GeneID" id="28861894"/>